<dbReference type="InterPro" id="IPR015946">
    <property type="entry name" value="KH_dom-like_a/b"/>
</dbReference>
<accession>A0A418XZF5</accession>
<dbReference type="InterPro" id="IPR052707">
    <property type="entry name" value="OsmC_Ohr_Peroxiredoxin"/>
</dbReference>
<name>A0A418XZF5_9GAMM</name>
<dbReference type="InterPro" id="IPR036102">
    <property type="entry name" value="OsmC/Ohrsf"/>
</dbReference>
<dbReference type="RefSeq" id="WP_022985810.1">
    <property type="nucleotide sequence ID" value="NZ_CAXGPP010000033.1"/>
</dbReference>
<keyword evidence="2" id="KW-1185">Reference proteome</keyword>
<gene>
    <name evidence="1" type="ORF">D4A39_07960</name>
</gene>
<evidence type="ECO:0000313" key="2">
    <source>
        <dbReference type="Proteomes" id="UP000283734"/>
    </source>
</evidence>
<dbReference type="Gene3D" id="3.30.300.20">
    <property type="match status" value="1"/>
</dbReference>
<dbReference type="InterPro" id="IPR003718">
    <property type="entry name" value="OsmC/Ohr_fam"/>
</dbReference>
<reference evidence="1 2" key="1">
    <citation type="submission" date="2018-09" db="EMBL/GenBank/DDBJ databases">
        <title>Alcanivorax profundi sp. nov., isolated from 1000 m-depth seawater of the Mariana Trench.</title>
        <authorList>
            <person name="Liu J."/>
        </authorList>
    </citation>
    <scope>NUCLEOTIDE SEQUENCE [LARGE SCALE GENOMIC DNA]</scope>
    <source>
        <strain evidence="1 2">MTEO17</strain>
    </source>
</reference>
<dbReference type="SUPFAM" id="SSF82784">
    <property type="entry name" value="OsmC-like"/>
    <property type="match status" value="1"/>
</dbReference>
<dbReference type="EMBL" id="QYYA01000002">
    <property type="protein sequence ID" value="RJG18397.1"/>
    <property type="molecule type" value="Genomic_DNA"/>
</dbReference>
<dbReference type="AlphaFoldDB" id="A0A418XZF5"/>
<comment type="caution">
    <text evidence="1">The sequence shown here is derived from an EMBL/GenBank/DDBJ whole genome shotgun (WGS) entry which is preliminary data.</text>
</comment>
<dbReference type="PANTHER" id="PTHR42830:SF2">
    <property type="entry name" value="OSMC_OHR FAMILY PROTEIN"/>
    <property type="match status" value="1"/>
</dbReference>
<dbReference type="PANTHER" id="PTHR42830">
    <property type="entry name" value="OSMOTICALLY INDUCIBLE FAMILY PROTEIN"/>
    <property type="match status" value="1"/>
</dbReference>
<dbReference type="OrthoDB" id="9795405at2"/>
<sequence>MNEYGATVAWHLKPNTPFDYESFNRDHEWTLGGGEVVQASASPDFFGQTNRVNPDEAVVAATASCHMLTFLSIAAKRGIKVLSYIDQPSGVVEKNADGRMAITRIVLRPRVVFDETDLDGPALRKLHDSAHRNCFVANSLTADIVVEPA</sequence>
<dbReference type="Pfam" id="PF02566">
    <property type="entry name" value="OsmC"/>
    <property type="match status" value="1"/>
</dbReference>
<protein>
    <submittedName>
        <fullName evidence="1">OsmC family peroxiredoxin</fullName>
    </submittedName>
</protein>
<organism evidence="1 2">
    <name type="scientific">Alcanivorax profundi</name>
    <dbReference type="NCBI Taxonomy" id="2338368"/>
    <lineage>
        <taxon>Bacteria</taxon>
        <taxon>Pseudomonadati</taxon>
        <taxon>Pseudomonadota</taxon>
        <taxon>Gammaproteobacteria</taxon>
        <taxon>Oceanospirillales</taxon>
        <taxon>Alcanivoracaceae</taxon>
        <taxon>Alcanivorax</taxon>
    </lineage>
</organism>
<dbReference type="Proteomes" id="UP000283734">
    <property type="component" value="Unassembled WGS sequence"/>
</dbReference>
<proteinExistence type="predicted"/>
<evidence type="ECO:0000313" key="1">
    <source>
        <dbReference type="EMBL" id="RJG18397.1"/>
    </source>
</evidence>